<dbReference type="Proteomes" id="UP000220836">
    <property type="component" value="Unassembled WGS sequence"/>
</dbReference>
<dbReference type="InterPro" id="IPR036388">
    <property type="entry name" value="WH-like_DNA-bd_sf"/>
</dbReference>
<gene>
    <name evidence="6" type="primary">hcaR_1</name>
    <name evidence="6" type="ORF">PEV8663_02405</name>
</gene>
<dbReference type="PRINTS" id="PR00039">
    <property type="entry name" value="HTHLYSR"/>
</dbReference>
<dbReference type="EMBL" id="FXYH01000007">
    <property type="protein sequence ID" value="SMX42046.1"/>
    <property type="molecule type" value="Genomic_DNA"/>
</dbReference>
<dbReference type="FunFam" id="1.10.10.10:FF:000001">
    <property type="entry name" value="LysR family transcriptional regulator"/>
    <property type="match status" value="1"/>
</dbReference>
<keyword evidence="4" id="KW-0804">Transcription</keyword>
<dbReference type="PROSITE" id="PS50931">
    <property type="entry name" value="HTH_LYSR"/>
    <property type="match status" value="1"/>
</dbReference>
<evidence type="ECO:0000256" key="1">
    <source>
        <dbReference type="ARBA" id="ARBA00009437"/>
    </source>
</evidence>
<evidence type="ECO:0000256" key="3">
    <source>
        <dbReference type="ARBA" id="ARBA00023125"/>
    </source>
</evidence>
<evidence type="ECO:0000259" key="5">
    <source>
        <dbReference type="PROSITE" id="PS50931"/>
    </source>
</evidence>
<dbReference type="Pfam" id="PF03466">
    <property type="entry name" value="LysR_substrate"/>
    <property type="match status" value="1"/>
</dbReference>
<dbReference type="GO" id="GO:0003677">
    <property type="term" value="F:DNA binding"/>
    <property type="evidence" value="ECO:0007669"/>
    <property type="project" value="UniProtKB-KW"/>
</dbReference>
<keyword evidence="7" id="KW-1185">Reference proteome</keyword>
<name>A0A238KJ05_9RHOB</name>
<dbReference type="PANTHER" id="PTHR30346">
    <property type="entry name" value="TRANSCRIPTIONAL DUAL REGULATOR HCAR-RELATED"/>
    <property type="match status" value="1"/>
</dbReference>
<dbReference type="RefSeq" id="WP_170125804.1">
    <property type="nucleotide sequence ID" value="NZ_FXYH01000007.1"/>
</dbReference>
<organism evidence="6 7">
    <name type="scientific">Pelagimonas varians</name>
    <dbReference type="NCBI Taxonomy" id="696760"/>
    <lineage>
        <taxon>Bacteria</taxon>
        <taxon>Pseudomonadati</taxon>
        <taxon>Pseudomonadota</taxon>
        <taxon>Alphaproteobacteria</taxon>
        <taxon>Rhodobacterales</taxon>
        <taxon>Roseobacteraceae</taxon>
        <taxon>Pelagimonas</taxon>
    </lineage>
</organism>
<reference evidence="6 7" key="1">
    <citation type="submission" date="2017-05" db="EMBL/GenBank/DDBJ databases">
        <authorList>
            <person name="Song R."/>
            <person name="Chenine A.L."/>
            <person name="Ruprecht R.M."/>
        </authorList>
    </citation>
    <scope>NUCLEOTIDE SEQUENCE [LARGE SCALE GENOMIC DNA]</scope>
    <source>
        <strain evidence="6 7">CECT 8663</strain>
    </source>
</reference>
<comment type="similarity">
    <text evidence="1">Belongs to the LysR transcriptional regulatory family.</text>
</comment>
<dbReference type="Gene3D" id="3.40.190.10">
    <property type="entry name" value="Periplasmic binding protein-like II"/>
    <property type="match status" value="2"/>
</dbReference>
<evidence type="ECO:0000256" key="4">
    <source>
        <dbReference type="ARBA" id="ARBA00023163"/>
    </source>
</evidence>
<keyword evidence="3" id="KW-0238">DNA-binding</keyword>
<protein>
    <submittedName>
        <fullName evidence="6">Hca operon transcriptional activator</fullName>
    </submittedName>
</protein>
<evidence type="ECO:0000313" key="6">
    <source>
        <dbReference type="EMBL" id="SMX42046.1"/>
    </source>
</evidence>
<dbReference type="SUPFAM" id="SSF53850">
    <property type="entry name" value="Periplasmic binding protein-like II"/>
    <property type="match status" value="1"/>
</dbReference>
<evidence type="ECO:0000256" key="2">
    <source>
        <dbReference type="ARBA" id="ARBA00023015"/>
    </source>
</evidence>
<dbReference type="PANTHER" id="PTHR30346:SF0">
    <property type="entry name" value="HCA OPERON TRANSCRIPTIONAL ACTIVATOR HCAR"/>
    <property type="match status" value="1"/>
</dbReference>
<dbReference type="InterPro" id="IPR036390">
    <property type="entry name" value="WH_DNA-bd_sf"/>
</dbReference>
<proteinExistence type="inferred from homology"/>
<dbReference type="SUPFAM" id="SSF46785">
    <property type="entry name" value="Winged helix' DNA-binding domain"/>
    <property type="match status" value="1"/>
</dbReference>
<dbReference type="GO" id="GO:0003700">
    <property type="term" value="F:DNA-binding transcription factor activity"/>
    <property type="evidence" value="ECO:0007669"/>
    <property type="project" value="InterPro"/>
</dbReference>
<keyword evidence="2" id="KW-0805">Transcription regulation</keyword>
<dbReference type="AlphaFoldDB" id="A0A238KJ05"/>
<dbReference type="InterPro" id="IPR005119">
    <property type="entry name" value="LysR_subst-bd"/>
</dbReference>
<dbReference type="InterPro" id="IPR000847">
    <property type="entry name" value="LysR_HTH_N"/>
</dbReference>
<evidence type="ECO:0000313" key="7">
    <source>
        <dbReference type="Proteomes" id="UP000220836"/>
    </source>
</evidence>
<feature type="domain" description="HTH lysR-type" evidence="5">
    <location>
        <begin position="1"/>
        <end position="58"/>
    </location>
</feature>
<dbReference type="Gene3D" id="1.10.10.10">
    <property type="entry name" value="Winged helix-like DNA-binding domain superfamily/Winged helix DNA-binding domain"/>
    <property type="match status" value="1"/>
</dbReference>
<accession>A0A238KJ05</accession>
<dbReference type="CDD" id="cd08414">
    <property type="entry name" value="PBP2_LTTR_aromatics_like"/>
    <property type="match status" value="1"/>
</dbReference>
<dbReference type="GO" id="GO:0032993">
    <property type="term" value="C:protein-DNA complex"/>
    <property type="evidence" value="ECO:0007669"/>
    <property type="project" value="TreeGrafter"/>
</dbReference>
<dbReference type="Pfam" id="PF00126">
    <property type="entry name" value="HTH_1"/>
    <property type="match status" value="1"/>
</dbReference>
<sequence length="309" mass="35201">MELRQLQAFVAVAEELHFRAAADRVGMAQAALSTKIKRLEEELGFPLLFRTTRHVSLTQAGTVFLKEVHATLACLENGVRQAELAADSRFKRLRIGGIDAALIWYLPPVIEAFKARLPNLSLPMTEVSGSDEQITNLQSHRIDLAFFRPPTNAPGIKFETLVEEHVLVALPKSHYLAEKKEGLTVEDLADEPLINFPRNARPYLHDLVIKSFSEKNLRPKIAMEVTEKLTMMRLIELEMGLGLVPEWIGVLRPKNIVFRPFLAANARLKFGVAWRENERNQTVMEFLEIVKDHADLAQKELKRTWKRHT</sequence>